<reference evidence="1 2" key="1">
    <citation type="submission" date="2018-05" db="EMBL/GenBank/DDBJ databases">
        <title>Genetic diversity of glacier-inhabiting Cryobacterium bacteria in China and description of Cryobacterium mengkeensis sp. nov. and Arthrobacter glacialis sp. nov.</title>
        <authorList>
            <person name="Liu Q."/>
            <person name="Xin Y.-H."/>
        </authorList>
    </citation>
    <scope>NUCLEOTIDE SEQUENCE [LARGE SCALE GENOMIC DNA]</scope>
    <source>
        <strain evidence="1 2">GP3</strain>
    </source>
</reference>
<keyword evidence="2" id="KW-1185">Reference proteome</keyword>
<dbReference type="EMBL" id="QHLZ01000009">
    <property type="protein sequence ID" value="PXA64635.1"/>
    <property type="molecule type" value="Genomic_DNA"/>
</dbReference>
<proteinExistence type="predicted"/>
<accession>A0A2V3DNW5</accession>
<evidence type="ECO:0000313" key="2">
    <source>
        <dbReference type="Proteomes" id="UP000246303"/>
    </source>
</evidence>
<sequence>MPKNDGVVIDKNFNGQMKILTLKKGIGPRVPAGPGRKSNYLPIGANGLQNKYFYSDTLKIQSLHANDSECLPTP</sequence>
<protein>
    <submittedName>
        <fullName evidence="1">Uncharacterized protein</fullName>
    </submittedName>
</protein>
<dbReference type="Proteomes" id="UP000246303">
    <property type="component" value="Unassembled WGS sequence"/>
</dbReference>
<dbReference type="AlphaFoldDB" id="A0A2V3DNW5"/>
<gene>
    <name evidence="1" type="ORF">CVS29_13830</name>
</gene>
<comment type="caution">
    <text evidence="1">The sequence shown here is derived from an EMBL/GenBank/DDBJ whole genome shotgun (WGS) entry which is preliminary data.</text>
</comment>
<name>A0A2V3DNW5_9MICC</name>
<organism evidence="1 2">
    <name type="scientific">Arthrobacter psychrochitiniphilus</name>
    <dbReference type="NCBI Taxonomy" id="291045"/>
    <lineage>
        <taxon>Bacteria</taxon>
        <taxon>Bacillati</taxon>
        <taxon>Actinomycetota</taxon>
        <taxon>Actinomycetes</taxon>
        <taxon>Micrococcales</taxon>
        <taxon>Micrococcaceae</taxon>
        <taxon>Arthrobacter</taxon>
    </lineage>
</organism>
<evidence type="ECO:0000313" key="1">
    <source>
        <dbReference type="EMBL" id="PXA64635.1"/>
    </source>
</evidence>